<keyword evidence="1" id="KW-1133">Transmembrane helix</keyword>
<dbReference type="EMBL" id="FOQO01000011">
    <property type="protein sequence ID" value="SFJ59537.1"/>
    <property type="molecule type" value="Genomic_DNA"/>
</dbReference>
<feature type="transmembrane region" description="Helical" evidence="1">
    <location>
        <begin position="12"/>
        <end position="32"/>
    </location>
</feature>
<sequence length="47" mass="5423">MIVYSAMSTLTFNIVNAIVNYIIYGGFIASTLRHRILFSKIFSRHDQ</sequence>
<dbReference type="STRING" id="1477437.SAMN05444682_111100"/>
<organism evidence="2 3">
    <name type="scientific">Parapedobacter indicus</name>
    <dbReference type="NCBI Taxonomy" id="1477437"/>
    <lineage>
        <taxon>Bacteria</taxon>
        <taxon>Pseudomonadati</taxon>
        <taxon>Bacteroidota</taxon>
        <taxon>Sphingobacteriia</taxon>
        <taxon>Sphingobacteriales</taxon>
        <taxon>Sphingobacteriaceae</taxon>
        <taxon>Parapedobacter</taxon>
    </lineage>
</organism>
<dbReference type="Proteomes" id="UP000198670">
    <property type="component" value="Unassembled WGS sequence"/>
</dbReference>
<keyword evidence="1" id="KW-0812">Transmembrane</keyword>
<evidence type="ECO:0000256" key="1">
    <source>
        <dbReference type="SAM" id="Phobius"/>
    </source>
</evidence>
<gene>
    <name evidence="2" type="ORF">SAMN05444682_111100</name>
</gene>
<keyword evidence="1" id="KW-0472">Membrane</keyword>
<proteinExistence type="predicted"/>
<protein>
    <submittedName>
        <fullName evidence="2">Uncharacterized protein</fullName>
    </submittedName>
</protein>
<keyword evidence="3" id="KW-1185">Reference proteome</keyword>
<evidence type="ECO:0000313" key="3">
    <source>
        <dbReference type="Proteomes" id="UP000198670"/>
    </source>
</evidence>
<evidence type="ECO:0000313" key="2">
    <source>
        <dbReference type="EMBL" id="SFJ59537.1"/>
    </source>
</evidence>
<dbReference type="AlphaFoldDB" id="A0A1I3SQ17"/>
<reference evidence="2 3" key="1">
    <citation type="submission" date="2016-10" db="EMBL/GenBank/DDBJ databases">
        <authorList>
            <person name="de Groot N.N."/>
        </authorList>
    </citation>
    <scope>NUCLEOTIDE SEQUENCE [LARGE SCALE GENOMIC DNA]</scope>
    <source>
        <strain evidence="2 3">RK1</strain>
    </source>
</reference>
<accession>A0A1I3SQ17</accession>
<name>A0A1I3SQ17_9SPHI</name>